<dbReference type="Proteomes" id="UP000597761">
    <property type="component" value="Unassembled WGS sequence"/>
</dbReference>
<dbReference type="Gene3D" id="3.40.710.10">
    <property type="entry name" value="DD-peptidase/beta-lactamase superfamily"/>
    <property type="match status" value="2"/>
</dbReference>
<dbReference type="EMBL" id="BMJI01000001">
    <property type="protein sequence ID" value="GGC77475.1"/>
    <property type="molecule type" value="Genomic_DNA"/>
</dbReference>
<sequence>MATSSRARGAARRGRPGSARVLIGLLVVLGIVAAAIPTGLFVLPGLLPSGVLARNPPASAAPSTNPAAVPAQGTPTALAVPADASSAPAPAPTGVAAALAAAQASTPTGIDVSAAVLDAATGRAVYQDAAAEPRIPASNLKLLSSLAVLATLDPRQRITTTAVRGSRTGDVVLVGAGDVMLGAGASDPDATMGHAGLRTLAERTAASLRAAGVRGTVRVSVDTSRFTGPVLNPAWQDGDVAAGEIGPVTPLALYSGHTRADAAPGERPADPAVAAGEAFAAALRVALAATAGSATDVAPTVTRAAAAPAVDGGRLGAVDSATVGEQVRWLLDHSDNDVAEALTRVAAHAAGAPTDPAGAARFVRDTVARLGLSVDGLVVTDASGLADTNRVGAATLAGAVRRAVVDERFADAAAGLPIAALTGTLAERFDDPGDAAGAGVVRAKTGTLNAASTLSGYVVDRDGRLLVFAFMAANPPGSTAAARAALDRAAAALAGCGCR</sequence>
<reference evidence="5" key="1">
    <citation type="journal article" date="2019" name="Int. J. Syst. Evol. Microbiol.">
        <title>The Global Catalogue of Microorganisms (GCM) 10K type strain sequencing project: providing services to taxonomists for standard genome sequencing and annotation.</title>
        <authorList>
            <consortium name="The Broad Institute Genomics Platform"/>
            <consortium name="The Broad Institute Genome Sequencing Center for Infectious Disease"/>
            <person name="Wu L."/>
            <person name="Ma J."/>
        </authorList>
    </citation>
    <scope>NUCLEOTIDE SEQUENCE [LARGE SCALE GENOMIC DNA]</scope>
    <source>
        <strain evidence="5">CGMCC 1.15480</strain>
    </source>
</reference>
<comment type="caution">
    <text evidence="4">The sequence shown here is derived from an EMBL/GenBank/DDBJ whole genome shotgun (WGS) entry which is preliminary data.</text>
</comment>
<proteinExistence type="inferred from homology"/>
<comment type="similarity">
    <text evidence="1">Belongs to the peptidase S13 family.</text>
</comment>
<dbReference type="Pfam" id="PF02113">
    <property type="entry name" value="Peptidase_S13"/>
    <property type="match status" value="2"/>
</dbReference>
<keyword evidence="5" id="KW-1185">Reference proteome</keyword>
<evidence type="ECO:0000256" key="1">
    <source>
        <dbReference type="ARBA" id="ARBA00006096"/>
    </source>
</evidence>
<dbReference type="InterPro" id="IPR000667">
    <property type="entry name" value="Peptidase_S13"/>
</dbReference>
<dbReference type="PRINTS" id="PR00922">
    <property type="entry name" value="DADACBPTASE3"/>
</dbReference>
<evidence type="ECO:0000313" key="4">
    <source>
        <dbReference type="EMBL" id="GGC77475.1"/>
    </source>
</evidence>
<accession>A0ABQ1NKC5</accession>
<dbReference type="PANTHER" id="PTHR30023:SF0">
    <property type="entry name" value="PENICILLIN-SENSITIVE CARBOXYPEPTIDASE A"/>
    <property type="match status" value="1"/>
</dbReference>
<evidence type="ECO:0000256" key="2">
    <source>
        <dbReference type="ARBA" id="ARBA00022801"/>
    </source>
</evidence>
<keyword evidence="2" id="KW-0378">Hydrolase</keyword>
<evidence type="ECO:0000313" key="5">
    <source>
        <dbReference type="Proteomes" id="UP000597761"/>
    </source>
</evidence>
<keyword evidence="3" id="KW-1133">Transmembrane helix</keyword>
<keyword evidence="3" id="KW-0812">Transmembrane</keyword>
<gene>
    <name evidence="4" type="ORF">GCM10011512_00010</name>
</gene>
<dbReference type="InterPro" id="IPR012338">
    <property type="entry name" value="Beta-lactam/transpept-like"/>
</dbReference>
<organism evidence="4 5">
    <name type="scientific">Tersicoccus solisilvae</name>
    <dbReference type="NCBI Taxonomy" id="1882339"/>
    <lineage>
        <taxon>Bacteria</taxon>
        <taxon>Bacillati</taxon>
        <taxon>Actinomycetota</taxon>
        <taxon>Actinomycetes</taxon>
        <taxon>Micrococcales</taxon>
        <taxon>Micrococcaceae</taxon>
        <taxon>Tersicoccus</taxon>
    </lineage>
</organism>
<dbReference type="RefSeq" id="WP_188664444.1">
    <property type="nucleotide sequence ID" value="NZ_BMJI01000001.1"/>
</dbReference>
<keyword evidence="3" id="KW-0472">Membrane</keyword>
<protein>
    <recommendedName>
        <fullName evidence="6">D-alanyl-D-alanine carboxypeptidase/D-alanyl-D-alanine-endopeptidase</fullName>
    </recommendedName>
</protein>
<name>A0ABQ1NKC5_9MICC</name>
<dbReference type="PANTHER" id="PTHR30023">
    <property type="entry name" value="D-ALANYL-D-ALANINE CARBOXYPEPTIDASE"/>
    <property type="match status" value="1"/>
</dbReference>
<dbReference type="SUPFAM" id="SSF56601">
    <property type="entry name" value="beta-lactamase/transpeptidase-like"/>
    <property type="match status" value="1"/>
</dbReference>
<evidence type="ECO:0008006" key="6">
    <source>
        <dbReference type="Google" id="ProtNLM"/>
    </source>
</evidence>
<feature type="transmembrane region" description="Helical" evidence="3">
    <location>
        <begin position="21"/>
        <end position="47"/>
    </location>
</feature>
<evidence type="ECO:0000256" key="3">
    <source>
        <dbReference type="SAM" id="Phobius"/>
    </source>
</evidence>